<evidence type="ECO:0000313" key="3">
    <source>
        <dbReference type="Proteomes" id="UP001162060"/>
    </source>
</evidence>
<feature type="region of interest" description="Disordered" evidence="1">
    <location>
        <begin position="1"/>
        <end position="24"/>
    </location>
</feature>
<organism evidence="2 3">
    <name type="scientific">Peronospora matthiolae</name>
    <dbReference type="NCBI Taxonomy" id="2874970"/>
    <lineage>
        <taxon>Eukaryota</taxon>
        <taxon>Sar</taxon>
        <taxon>Stramenopiles</taxon>
        <taxon>Oomycota</taxon>
        <taxon>Peronosporomycetes</taxon>
        <taxon>Peronosporales</taxon>
        <taxon>Peronosporaceae</taxon>
        <taxon>Peronospora</taxon>
    </lineage>
</organism>
<dbReference type="Proteomes" id="UP001162060">
    <property type="component" value="Unassembled WGS sequence"/>
</dbReference>
<accession>A0AAV1VEN9</accession>
<sequence>MIEGATTEIADDGRSGMQGDLLTENEYDGSISTSLAYSSARAPLSALPASDSALARRALSKGAPRLISDVWMED</sequence>
<evidence type="ECO:0000313" key="2">
    <source>
        <dbReference type="EMBL" id="CAK7944568.1"/>
    </source>
</evidence>
<protein>
    <submittedName>
        <fullName evidence="2">Uncharacterized protein</fullName>
    </submittedName>
</protein>
<name>A0AAV1VEN9_9STRA</name>
<proteinExistence type="predicted"/>
<gene>
    <name evidence="2" type="ORF">PM001_LOCUS29718</name>
</gene>
<evidence type="ECO:0000256" key="1">
    <source>
        <dbReference type="SAM" id="MobiDB-lite"/>
    </source>
</evidence>
<comment type="caution">
    <text evidence="2">The sequence shown here is derived from an EMBL/GenBank/DDBJ whole genome shotgun (WGS) entry which is preliminary data.</text>
</comment>
<reference evidence="2" key="1">
    <citation type="submission" date="2024-01" db="EMBL/GenBank/DDBJ databases">
        <authorList>
            <person name="Webb A."/>
        </authorList>
    </citation>
    <scope>NUCLEOTIDE SEQUENCE</scope>
    <source>
        <strain evidence="2">Pm1</strain>
    </source>
</reference>
<dbReference type="AlphaFoldDB" id="A0AAV1VEN9"/>
<dbReference type="EMBL" id="CAKLBY020000309">
    <property type="protein sequence ID" value="CAK7944568.1"/>
    <property type="molecule type" value="Genomic_DNA"/>
</dbReference>